<dbReference type="EMBL" id="CP098805">
    <property type="protein sequence ID" value="USJ32591.1"/>
    <property type="molecule type" value="Genomic_DNA"/>
</dbReference>
<evidence type="ECO:0000313" key="2">
    <source>
        <dbReference type="Proteomes" id="UP001055420"/>
    </source>
</evidence>
<organism evidence="1 2">
    <name type="scientific">Dyadobacter chenhuakuii</name>
    <dbReference type="NCBI Taxonomy" id="2909339"/>
    <lineage>
        <taxon>Bacteria</taxon>
        <taxon>Pseudomonadati</taxon>
        <taxon>Bacteroidota</taxon>
        <taxon>Cytophagia</taxon>
        <taxon>Cytophagales</taxon>
        <taxon>Spirosomataceae</taxon>
        <taxon>Dyadobacter</taxon>
    </lineage>
</organism>
<dbReference type="Proteomes" id="UP001055420">
    <property type="component" value="Chromosome"/>
</dbReference>
<proteinExistence type="predicted"/>
<accession>A0ABY4XQT7</accession>
<protein>
    <submittedName>
        <fullName evidence="1">Uncharacterized protein</fullName>
    </submittedName>
</protein>
<reference evidence="1" key="1">
    <citation type="submission" date="2022-06" db="EMBL/GenBank/DDBJ databases">
        <title>Novel species in genus Dyadobacter.</title>
        <authorList>
            <person name="Ma C."/>
        </authorList>
    </citation>
    <scope>NUCLEOTIDE SEQUENCE</scope>
    <source>
        <strain evidence="1">CY22</strain>
    </source>
</reference>
<gene>
    <name evidence="1" type="ORF">NFI80_07555</name>
</gene>
<keyword evidence="2" id="KW-1185">Reference proteome</keyword>
<sequence length="84" mass="9438">MSEPQLTGLQKRASKYIDKAIAYQVRPGEMIEGHFIGFDKANIDRAVIQMSNAADRTTLPLMTVVNYFEGVEDDEDDDDALTKQ</sequence>
<dbReference type="RefSeq" id="WP_235163591.1">
    <property type="nucleotide sequence ID" value="NZ_CP098805.1"/>
</dbReference>
<name>A0ABY4XQT7_9BACT</name>
<evidence type="ECO:0000313" key="1">
    <source>
        <dbReference type="EMBL" id="USJ32591.1"/>
    </source>
</evidence>